<accession>A0A942YNL5</accession>
<dbReference type="RefSeq" id="WP_213112278.1">
    <property type="nucleotide sequence ID" value="NZ_JAGYPJ010000001.1"/>
</dbReference>
<name>A0A942YNL5_9BACI</name>
<evidence type="ECO:0000313" key="2">
    <source>
        <dbReference type="Proteomes" id="UP000682713"/>
    </source>
</evidence>
<sequence>MDLKSVRRFQETVIRNEDSSKTGVHYNEKTIEDFLQTLKRIETKIDVLLMQKK</sequence>
<dbReference type="AlphaFoldDB" id="A0A942YNL5"/>
<keyword evidence="2" id="KW-1185">Reference proteome</keyword>
<organism evidence="1 2">
    <name type="scientific">Lederbergia citrisecunda</name>
    <dbReference type="NCBI Taxonomy" id="2833583"/>
    <lineage>
        <taxon>Bacteria</taxon>
        <taxon>Bacillati</taxon>
        <taxon>Bacillota</taxon>
        <taxon>Bacilli</taxon>
        <taxon>Bacillales</taxon>
        <taxon>Bacillaceae</taxon>
        <taxon>Lederbergia</taxon>
    </lineage>
</organism>
<gene>
    <name evidence="1" type="ORF">KHA93_19760</name>
</gene>
<reference evidence="1 2" key="1">
    <citation type="submission" date="2021-05" db="EMBL/GenBank/DDBJ databases">
        <title>Novel Bacillus species.</title>
        <authorList>
            <person name="Liu G."/>
        </authorList>
    </citation>
    <scope>NUCLEOTIDE SEQUENCE [LARGE SCALE GENOMIC DNA]</scope>
    <source>
        <strain evidence="1 2">FJAT-49732</strain>
    </source>
</reference>
<comment type="caution">
    <text evidence="1">The sequence shown here is derived from an EMBL/GenBank/DDBJ whole genome shotgun (WGS) entry which is preliminary data.</text>
</comment>
<protein>
    <submittedName>
        <fullName evidence="1">Uncharacterized protein</fullName>
    </submittedName>
</protein>
<dbReference type="Proteomes" id="UP000682713">
    <property type="component" value="Unassembled WGS sequence"/>
</dbReference>
<evidence type="ECO:0000313" key="1">
    <source>
        <dbReference type="EMBL" id="MBS4201845.1"/>
    </source>
</evidence>
<dbReference type="EMBL" id="JAGYPJ010000001">
    <property type="protein sequence ID" value="MBS4201845.1"/>
    <property type="molecule type" value="Genomic_DNA"/>
</dbReference>
<proteinExistence type="predicted"/>